<keyword evidence="3" id="KW-1185">Reference proteome</keyword>
<evidence type="ECO:0000256" key="1">
    <source>
        <dbReference type="SAM" id="Phobius"/>
    </source>
</evidence>
<organism evidence="2 3">
    <name type="scientific">Actinomadura rudentiformis</name>
    <dbReference type="NCBI Taxonomy" id="359158"/>
    <lineage>
        <taxon>Bacteria</taxon>
        <taxon>Bacillati</taxon>
        <taxon>Actinomycetota</taxon>
        <taxon>Actinomycetes</taxon>
        <taxon>Streptosporangiales</taxon>
        <taxon>Thermomonosporaceae</taxon>
        <taxon>Actinomadura</taxon>
    </lineage>
</organism>
<proteinExistence type="predicted"/>
<dbReference type="RefSeq" id="WP_151560207.1">
    <property type="nucleotide sequence ID" value="NZ_WBMT01000005.1"/>
</dbReference>
<name>A0A6H9YWX7_9ACTN</name>
<evidence type="ECO:0000313" key="3">
    <source>
        <dbReference type="Proteomes" id="UP000468735"/>
    </source>
</evidence>
<gene>
    <name evidence="2" type="ORF">F8566_11635</name>
</gene>
<protein>
    <submittedName>
        <fullName evidence="2">Uncharacterized protein</fullName>
    </submittedName>
</protein>
<evidence type="ECO:0000313" key="2">
    <source>
        <dbReference type="EMBL" id="KAB2349438.1"/>
    </source>
</evidence>
<keyword evidence="1" id="KW-0472">Membrane</keyword>
<accession>A0A6H9YWX7</accession>
<dbReference type="Proteomes" id="UP000468735">
    <property type="component" value="Unassembled WGS sequence"/>
</dbReference>
<reference evidence="2 3" key="1">
    <citation type="submission" date="2019-09" db="EMBL/GenBank/DDBJ databases">
        <title>Actinomadura physcomitrii sp. nov., a novel actinomycete isolated from moss [Physcomitrium sphaericum (Ludw) Fuernr].</title>
        <authorList>
            <person name="Zhuang X."/>
            <person name="Liu C."/>
        </authorList>
    </citation>
    <scope>NUCLEOTIDE SEQUENCE [LARGE SCALE GENOMIC DNA]</scope>
    <source>
        <strain evidence="2 3">HMC1</strain>
    </source>
</reference>
<comment type="caution">
    <text evidence="2">The sequence shown here is derived from an EMBL/GenBank/DDBJ whole genome shotgun (WGS) entry which is preliminary data.</text>
</comment>
<dbReference type="AlphaFoldDB" id="A0A6H9YWX7"/>
<keyword evidence="1" id="KW-1133">Transmembrane helix</keyword>
<sequence>MRAPRRAACLLLGFVAAAVVAYAGRTGSLAIAIDAALTLAVVAFGLGAVRVSREIREQQRRIMRQLDIQTRVVHNAARLAAECRDEPTERGT</sequence>
<keyword evidence="1" id="KW-0812">Transmembrane</keyword>
<feature type="transmembrane region" description="Helical" evidence="1">
    <location>
        <begin position="33"/>
        <end position="51"/>
    </location>
</feature>
<dbReference type="EMBL" id="WBMT01000005">
    <property type="protein sequence ID" value="KAB2349438.1"/>
    <property type="molecule type" value="Genomic_DNA"/>
</dbReference>